<name>A0ABS2K186_9GAMM</name>
<dbReference type="Gene3D" id="3.60.20.10">
    <property type="entry name" value="Glutamine Phosphoribosylpyrophosphate, subunit 1, domain 1"/>
    <property type="match status" value="1"/>
</dbReference>
<evidence type="ECO:0000313" key="8">
    <source>
        <dbReference type="EMBL" id="MBM7124921.1"/>
    </source>
</evidence>
<evidence type="ECO:0000256" key="3">
    <source>
        <dbReference type="ARBA" id="ARBA00012737"/>
    </source>
</evidence>
<dbReference type="InterPro" id="IPR006426">
    <property type="entry name" value="Asn_synth_AEB"/>
</dbReference>
<dbReference type="InterPro" id="IPR001962">
    <property type="entry name" value="Asn_synthase"/>
</dbReference>
<evidence type="ECO:0000256" key="2">
    <source>
        <dbReference type="ARBA" id="ARBA00005752"/>
    </source>
</evidence>
<proteinExistence type="inferred from homology"/>
<evidence type="ECO:0000256" key="1">
    <source>
        <dbReference type="ARBA" id="ARBA00005187"/>
    </source>
</evidence>
<dbReference type="PANTHER" id="PTHR43284:SF1">
    <property type="entry name" value="ASPARAGINE SYNTHETASE"/>
    <property type="match status" value="1"/>
</dbReference>
<keyword evidence="9" id="KW-1185">Reference proteome</keyword>
<dbReference type="InterPro" id="IPR014729">
    <property type="entry name" value="Rossmann-like_a/b/a_fold"/>
</dbReference>
<comment type="similarity">
    <text evidence="2">Belongs to the asparagine synthetase family.</text>
</comment>
<dbReference type="EMBL" id="JADIKE010000030">
    <property type="protein sequence ID" value="MBM7124921.1"/>
    <property type="molecule type" value="Genomic_DNA"/>
</dbReference>
<comment type="caution">
    <text evidence="8">The sequence shown here is derived from an EMBL/GenBank/DDBJ whole genome shotgun (WGS) entry which is preliminary data.</text>
</comment>
<dbReference type="Proteomes" id="UP001430149">
    <property type="component" value="Unassembled WGS sequence"/>
</dbReference>
<evidence type="ECO:0000256" key="6">
    <source>
        <dbReference type="ARBA" id="ARBA00048741"/>
    </source>
</evidence>
<dbReference type="InterPro" id="IPR017932">
    <property type="entry name" value="GATase_2_dom"/>
</dbReference>
<dbReference type="Pfam" id="PF00733">
    <property type="entry name" value="Asn_synthase"/>
    <property type="match status" value="1"/>
</dbReference>
<evidence type="ECO:0000313" key="9">
    <source>
        <dbReference type="Proteomes" id="UP001430149"/>
    </source>
</evidence>
<evidence type="ECO:0000256" key="4">
    <source>
        <dbReference type="ARBA" id="ARBA00022741"/>
    </source>
</evidence>
<dbReference type="SUPFAM" id="SSF52402">
    <property type="entry name" value="Adenine nucleotide alpha hydrolases-like"/>
    <property type="match status" value="1"/>
</dbReference>
<dbReference type="Gene3D" id="3.40.50.620">
    <property type="entry name" value="HUPs"/>
    <property type="match status" value="1"/>
</dbReference>
<evidence type="ECO:0000256" key="5">
    <source>
        <dbReference type="ARBA" id="ARBA00022840"/>
    </source>
</evidence>
<comment type="pathway">
    <text evidence="1">Amino-acid biosynthesis; L-asparagine biosynthesis; L-asparagine from L-aspartate (L-Gln route): step 1/1.</text>
</comment>
<reference evidence="8" key="1">
    <citation type="submission" date="2020-10" db="EMBL/GenBank/DDBJ databases">
        <title>Phylogeny of dyella-like bacteria.</title>
        <authorList>
            <person name="Fu J."/>
        </authorList>
    </citation>
    <scope>NUCLEOTIDE SEQUENCE</scope>
    <source>
        <strain evidence="8">DHOC52</strain>
    </source>
</reference>
<dbReference type="SUPFAM" id="SSF56235">
    <property type="entry name" value="N-terminal nucleophile aminohydrolases (Ntn hydrolases)"/>
    <property type="match status" value="1"/>
</dbReference>
<sequence length="520" mass="57298">MKELSGFRNLMAGRGPDAFATRVGENFSVCHSRLAVVGTGALDVAQPFFDSGVSLLVNGFISNYKEIRASHGWAARPSDCSVILSLYLKGGTAALGQLRGQFAGVLIDENKNKAILFRDASGITPLYYASVGEHVLFSSQASWLPALADYFEIPYSPSLNRAALAEWRSCGYSVGPKTLLNGIQSVQPGTTVEVNLGNGVVRSRKPFFDWRHPELDESYLEAAKRLVKQAVRRNLQADKPPFLLFSGGVDSTLILHCAVEAGKRPRLVTLAYPDGENEAELAHAAEVADHYGCPLDVVKFVMPNRAELQKLFAERIDWPLDGGSLLPKIALADYCRSEGAVTVLGGSGADELFGGYRRHSARLELYRRGALSNVVLERNYFCEWIGKHDDNGLGPYRLFIQCARDARYADPGFVYDLCELSQLHNPRLDSCFSNIGIEYRPVFQDQDLVRFAASLRLDTKMVDGTTKGMLRDAFADEVPAHFLSVPKMPLRFAEMGPSLKWRERVMAAWICSKDLASSAA</sequence>
<dbReference type="PIRSF" id="PIRSF001589">
    <property type="entry name" value="Asn_synthetase_glu-h"/>
    <property type="match status" value="1"/>
</dbReference>
<accession>A0ABS2K186</accession>
<dbReference type="RefSeq" id="WP_204680450.1">
    <property type="nucleotide sequence ID" value="NZ_BSNR01000005.1"/>
</dbReference>
<gene>
    <name evidence="8" type="ORF">ISP19_05960</name>
</gene>
<comment type="catalytic activity">
    <reaction evidence="6">
        <text>L-aspartate + L-glutamine + ATP + H2O = L-asparagine + L-glutamate + AMP + diphosphate + H(+)</text>
        <dbReference type="Rhea" id="RHEA:12228"/>
        <dbReference type="ChEBI" id="CHEBI:15377"/>
        <dbReference type="ChEBI" id="CHEBI:15378"/>
        <dbReference type="ChEBI" id="CHEBI:29985"/>
        <dbReference type="ChEBI" id="CHEBI:29991"/>
        <dbReference type="ChEBI" id="CHEBI:30616"/>
        <dbReference type="ChEBI" id="CHEBI:33019"/>
        <dbReference type="ChEBI" id="CHEBI:58048"/>
        <dbReference type="ChEBI" id="CHEBI:58359"/>
        <dbReference type="ChEBI" id="CHEBI:456215"/>
        <dbReference type="EC" id="6.3.5.4"/>
    </reaction>
</comment>
<keyword evidence="5" id="KW-0067">ATP-binding</keyword>
<dbReference type="EC" id="6.3.5.4" evidence="3"/>
<keyword evidence="4" id="KW-0547">Nucleotide-binding</keyword>
<dbReference type="Pfam" id="PF13537">
    <property type="entry name" value="GATase_7"/>
    <property type="match status" value="1"/>
</dbReference>
<evidence type="ECO:0000259" key="7">
    <source>
        <dbReference type="PROSITE" id="PS51278"/>
    </source>
</evidence>
<dbReference type="InterPro" id="IPR029055">
    <property type="entry name" value="Ntn_hydrolases_N"/>
</dbReference>
<dbReference type="PANTHER" id="PTHR43284">
    <property type="entry name" value="ASPARAGINE SYNTHETASE (GLUTAMINE-HYDROLYZING)"/>
    <property type="match status" value="1"/>
</dbReference>
<dbReference type="InterPro" id="IPR051786">
    <property type="entry name" value="ASN_synthetase/amidase"/>
</dbReference>
<organism evidence="8 9">
    <name type="scientific">Dyella flava</name>
    <dbReference type="NCBI Taxonomy" id="1920170"/>
    <lineage>
        <taxon>Bacteria</taxon>
        <taxon>Pseudomonadati</taxon>
        <taxon>Pseudomonadota</taxon>
        <taxon>Gammaproteobacteria</taxon>
        <taxon>Lysobacterales</taxon>
        <taxon>Rhodanobacteraceae</taxon>
        <taxon>Dyella</taxon>
    </lineage>
</organism>
<feature type="domain" description="Glutamine amidotransferase type-2" evidence="7">
    <location>
        <begin position="1"/>
        <end position="197"/>
    </location>
</feature>
<dbReference type="CDD" id="cd01991">
    <property type="entry name" value="Asn_synthase_B_C"/>
    <property type="match status" value="1"/>
</dbReference>
<dbReference type="PROSITE" id="PS51278">
    <property type="entry name" value="GATASE_TYPE_2"/>
    <property type="match status" value="1"/>
</dbReference>
<protein>
    <recommendedName>
        <fullName evidence="3">asparagine synthase (glutamine-hydrolyzing)</fullName>
        <ecNumber evidence="3">6.3.5.4</ecNumber>
    </recommendedName>
</protein>